<protein>
    <submittedName>
        <fullName evidence="1">Uncharacterized protein</fullName>
    </submittedName>
</protein>
<reference evidence="1 2" key="1">
    <citation type="journal article" date="2010" name="Science">
        <title>Genomic comparison of the ants Camponotus floridanus and Harpegnathos saltator.</title>
        <authorList>
            <person name="Bonasio R."/>
            <person name="Zhang G."/>
            <person name="Ye C."/>
            <person name="Mutti N.S."/>
            <person name="Fang X."/>
            <person name="Qin N."/>
            <person name="Donahue G."/>
            <person name="Yang P."/>
            <person name="Li Q."/>
            <person name="Li C."/>
            <person name="Zhang P."/>
            <person name="Huang Z."/>
            <person name="Berger S.L."/>
            <person name="Reinberg D."/>
            <person name="Wang J."/>
            <person name="Liebig J."/>
        </authorList>
    </citation>
    <scope>NUCLEOTIDE SEQUENCE [LARGE SCALE GENOMIC DNA]</scope>
    <source>
        <strain evidence="2">C129</strain>
    </source>
</reference>
<dbReference type="EMBL" id="GL439310">
    <property type="protein sequence ID" value="EFN67503.1"/>
    <property type="molecule type" value="Genomic_DNA"/>
</dbReference>
<dbReference type="InParanoid" id="E2AGH0"/>
<evidence type="ECO:0000313" key="2">
    <source>
        <dbReference type="Proteomes" id="UP000000311"/>
    </source>
</evidence>
<dbReference type="AlphaFoldDB" id="E2AGH0"/>
<accession>E2AGH0</accession>
<keyword evidence="2" id="KW-1185">Reference proteome</keyword>
<gene>
    <name evidence="1" type="ORF">EAG_02890</name>
</gene>
<sequence length="217" mass="24144">MPKIIAGRTTTFHSRITLNTCWLALVSFRSGPKIDIDQSTQLSTQHLANASAYSYVPTTVASAERIIRNVVAATAGGWDLSQIYHKKRPMQKDAKFLLLETLCVQKVMQLEFAQYPRQGAVKQATLQVGNLPMAPCEILESYCYTHEKSIDAIMHLFLVPPAPTKRKTHVVESRLRYKSDVVAEDSRCIDNARLLALSCGTAGSCSISWVNVRSDIM</sequence>
<organism evidence="2">
    <name type="scientific">Camponotus floridanus</name>
    <name type="common">Florida carpenter ant</name>
    <dbReference type="NCBI Taxonomy" id="104421"/>
    <lineage>
        <taxon>Eukaryota</taxon>
        <taxon>Metazoa</taxon>
        <taxon>Ecdysozoa</taxon>
        <taxon>Arthropoda</taxon>
        <taxon>Hexapoda</taxon>
        <taxon>Insecta</taxon>
        <taxon>Pterygota</taxon>
        <taxon>Neoptera</taxon>
        <taxon>Endopterygota</taxon>
        <taxon>Hymenoptera</taxon>
        <taxon>Apocrita</taxon>
        <taxon>Aculeata</taxon>
        <taxon>Formicoidea</taxon>
        <taxon>Formicidae</taxon>
        <taxon>Formicinae</taxon>
        <taxon>Camponotus</taxon>
    </lineage>
</organism>
<dbReference type="Proteomes" id="UP000000311">
    <property type="component" value="Unassembled WGS sequence"/>
</dbReference>
<evidence type="ECO:0000313" key="1">
    <source>
        <dbReference type="EMBL" id="EFN67503.1"/>
    </source>
</evidence>
<proteinExistence type="predicted"/>
<name>E2AGH0_CAMFO</name>